<dbReference type="Proteomes" id="UP000704712">
    <property type="component" value="Unassembled WGS sequence"/>
</dbReference>
<organism evidence="2 3">
    <name type="scientific">Phytophthora infestans</name>
    <name type="common">Potato late blight agent</name>
    <name type="synonym">Botrytis infestans</name>
    <dbReference type="NCBI Taxonomy" id="4787"/>
    <lineage>
        <taxon>Eukaryota</taxon>
        <taxon>Sar</taxon>
        <taxon>Stramenopiles</taxon>
        <taxon>Oomycota</taxon>
        <taxon>Peronosporomycetes</taxon>
        <taxon>Peronosporales</taxon>
        <taxon>Peronosporaceae</taxon>
        <taxon>Phytophthora</taxon>
    </lineage>
</organism>
<evidence type="ECO:0000313" key="3">
    <source>
        <dbReference type="Proteomes" id="UP000704712"/>
    </source>
</evidence>
<comment type="caution">
    <text evidence="2">The sequence shown here is derived from an EMBL/GenBank/DDBJ whole genome shotgun (WGS) entry which is preliminary data.</text>
</comment>
<feature type="region of interest" description="Disordered" evidence="1">
    <location>
        <begin position="54"/>
        <end position="144"/>
    </location>
</feature>
<evidence type="ECO:0000313" key="2">
    <source>
        <dbReference type="EMBL" id="KAF4136448.1"/>
    </source>
</evidence>
<reference evidence="2" key="1">
    <citation type="submission" date="2020-03" db="EMBL/GenBank/DDBJ databases">
        <title>Hybrid Assembly of Korean Phytophthora infestans isolates.</title>
        <authorList>
            <person name="Prokchorchik M."/>
            <person name="Lee Y."/>
            <person name="Seo J."/>
            <person name="Cho J.-H."/>
            <person name="Park Y.-E."/>
            <person name="Jang D.-C."/>
            <person name="Im J.-S."/>
            <person name="Choi J.-G."/>
            <person name="Park H.-J."/>
            <person name="Lee G.-B."/>
            <person name="Lee Y.-G."/>
            <person name="Hong S.-Y."/>
            <person name="Cho K."/>
            <person name="Sohn K.H."/>
        </authorList>
    </citation>
    <scope>NUCLEOTIDE SEQUENCE</scope>
    <source>
        <strain evidence="2">KR_2_A2</strain>
    </source>
</reference>
<feature type="compositionally biased region" description="Low complexity" evidence="1">
    <location>
        <begin position="57"/>
        <end position="66"/>
    </location>
</feature>
<proteinExistence type="predicted"/>
<dbReference type="EMBL" id="JAACNO010001946">
    <property type="protein sequence ID" value="KAF4136448.1"/>
    <property type="molecule type" value="Genomic_DNA"/>
</dbReference>
<gene>
    <name evidence="2" type="ORF">GN958_ATG14367</name>
</gene>
<feature type="compositionally biased region" description="Basic and acidic residues" evidence="1">
    <location>
        <begin position="71"/>
        <end position="87"/>
    </location>
</feature>
<feature type="compositionally biased region" description="Low complexity" evidence="1">
    <location>
        <begin position="129"/>
        <end position="144"/>
    </location>
</feature>
<accession>A0A8S9UDP0</accession>
<sequence>MASTTSPVQLAPLVCSDYNNFTNRFVPSGEKALLEFARQRGWLEYSVIAGTIPPSPSSTALTAPPADSGACDDRSTSAAADRVERKTAPTSTPPAKENVPATTTSTATATTVASTTQARASSPATSDNTAQARPSTAAARPATARVRTASVATRDATIQALTKTRCRCLFILIQQKVMLQ</sequence>
<evidence type="ECO:0000256" key="1">
    <source>
        <dbReference type="SAM" id="MobiDB-lite"/>
    </source>
</evidence>
<name>A0A8S9UDP0_PHYIN</name>
<dbReference type="AlphaFoldDB" id="A0A8S9UDP0"/>
<feature type="compositionally biased region" description="Low complexity" evidence="1">
    <location>
        <begin position="101"/>
        <end position="122"/>
    </location>
</feature>
<protein>
    <submittedName>
        <fullName evidence="2">Uncharacterized protein</fullName>
    </submittedName>
</protein>